<dbReference type="HOGENOM" id="CLU_3066110_0_0_9"/>
<gene>
    <name evidence="1" type="ORF">HMPREF9555_02167</name>
</gene>
<reference evidence="1 2" key="1">
    <citation type="submission" date="2010-08" db="EMBL/GenBank/DDBJ databases">
        <authorList>
            <person name="Weinstock G."/>
            <person name="Sodergren E."/>
            <person name="Clifton S."/>
            <person name="Fulton L."/>
            <person name="Fulton B."/>
            <person name="Courtney L."/>
            <person name="Fronick C."/>
            <person name="Harrison M."/>
            <person name="Strong C."/>
            <person name="Farmer C."/>
            <person name="Delahaunty K."/>
            <person name="Markovic C."/>
            <person name="Hall O."/>
            <person name="Minx P."/>
            <person name="Tomlinson C."/>
            <person name="Mitreva M."/>
            <person name="Hou S."/>
            <person name="Chen J."/>
            <person name="Wollam A."/>
            <person name="Pepin K.H."/>
            <person name="Johnson M."/>
            <person name="Bhonagiri V."/>
            <person name="Zhang X."/>
            <person name="Suruliraj S."/>
            <person name="Warren W."/>
            <person name="Chinwalla A."/>
            <person name="Mardis E.R."/>
            <person name="Wilson R.K."/>
        </authorList>
    </citation>
    <scope>NUCLEOTIDE SEQUENCE [LARGE SCALE GENOMIC DNA]</scope>
    <source>
        <strain evidence="1 2">F0399</strain>
    </source>
</reference>
<dbReference type="EMBL" id="AECV01000061">
    <property type="protein sequence ID" value="EFW28725.1"/>
    <property type="molecule type" value="Genomic_DNA"/>
</dbReference>
<proteinExistence type="predicted"/>
<organism evidence="1 2">
    <name type="scientific">Selenomonas artemidis F0399</name>
    <dbReference type="NCBI Taxonomy" id="749551"/>
    <lineage>
        <taxon>Bacteria</taxon>
        <taxon>Bacillati</taxon>
        <taxon>Bacillota</taxon>
        <taxon>Negativicutes</taxon>
        <taxon>Selenomonadales</taxon>
        <taxon>Selenomonadaceae</taxon>
        <taxon>Selenomonas</taxon>
    </lineage>
</organism>
<evidence type="ECO:0000313" key="2">
    <source>
        <dbReference type="Proteomes" id="UP000004633"/>
    </source>
</evidence>
<comment type="caution">
    <text evidence="1">The sequence shown here is derived from an EMBL/GenBank/DDBJ whole genome shotgun (WGS) entry which is preliminary data.</text>
</comment>
<dbReference type="STRING" id="749551.HMPREF9555_02167"/>
<evidence type="ECO:0000313" key="1">
    <source>
        <dbReference type="EMBL" id="EFW28725.1"/>
    </source>
</evidence>
<dbReference type="AlphaFoldDB" id="E7N572"/>
<sequence length="53" mass="6327">MILDSDLSERRFAVQKTVRRNELYSDIVLPHRLRSVEKDTLSRSKNQINFCFT</sequence>
<keyword evidence="2" id="KW-1185">Reference proteome</keyword>
<name>E7N572_9FIRM</name>
<accession>E7N572</accession>
<protein>
    <submittedName>
        <fullName evidence="1">Uncharacterized protein</fullName>
    </submittedName>
</protein>
<dbReference type="Proteomes" id="UP000004633">
    <property type="component" value="Unassembled WGS sequence"/>
</dbReference>